<evidence type="ECO:0000256" key="1">
    <source>
        <dbReference type="SAM" id="Phobius"/>
    </source>
</evidence>
<comment type="caution">
    <text evidence="2">The sequence shown here is derived from an EMBL/GenBank/DDBJ whole genome shotgun (WGS) entry which is preliminary data.</text>
</comment>
<name>A0A1C7LPX7_GRIFR</name>
<keyword evidence="1" id="KW-0812">Transmembrane</keyword>
<gene>
    <name evidence="2" type="ORF">A0H81_13295</name>
</gene>
<keyword evidence="1" id="KW-1133">Transmembrane helix</keyword>
<keyword evidence="3" id="KW-1185">Reference proteome</keyword>
<reference evidence="2 3" key="1">
    <citation type="submission" date="2016-03" db="EMBL/GenBank/DDBJ databases">
        <title>Whole genome sequencing of Grifola frondosa 9006-11.</title>
        <authorList>
            <person name="Min B."/>
            <person name="Park H."/>
            <person name="Kim J.-G."/>
            <person name="Cho H."/>
            <person name="Oh Y.-L."/>
            <person name="Kong W.-S."/>
            <person name="Choi I.-G."/>
        </authorList>
    </citation>
    <scope>NUCLEOTIDE SEQUENCE [LARGE SCALE GENOMIC DNA]</scope>
    <source>
        <strain evidence="2 3">9006-11</strain>
    </source>
</reference>
<dbReference type="EMBL" id="LUGG01000027">
    <property type="protein sequence ID" value="OBZ66845.1"/>
    <property type="molecule type" value="Genomic_DNA"/>
</dbReference>
<organism evidence="2 3">
    <name type="scientific">Grifola frondosa</name>
    <name type="common">Maitake</name>
    <name type="synonym">Polyporus frondosus</name>
    <dbReference type="NCBI Taxonomy" id="5627"/>
    <lineage>
        <taxon>Eukaryota</taxon>
        <taxon>Fungi</taxon>
        <taxon>Dikarya</taxon>
        <taxon>Basidiomycota</taxon>
        <taxon>Agaricomycotina</taxon>
        <taxon>Agaricomycetes</taxon>
        <taxon>Polyporales</taxon>
        <taxon>Grifolaceae</taxon>
        <taxon>Grifola</taxon>
    </lineage>
</organism>
<dbReference type="Proteomes" id="UP000092993">
    <property type="component" value="Unassembled WGS sequence"/>
</dbReference>
<sequence length="166" mass="18435">MSMRTSSDIHIVRTSLTFRSLYIGFSDPPRGSEYYIWCINYPIPPQRIECLITVRSSGGHAQGDMVLHAYYPSPPSVQSTQGMTRYYRHLALVLIAGLLCIITISLAGCHLYQVGLQRELNVSSTLTQTLRAQLPGQNSVDCIAALDTMKESENPVERTVYFCGGS</sequence>
<proteinExistence type="predicted"/>
<accession>A0A1C7LPX7</accession>
<keyword evidence="1" id="KW-0472">Membrane</keyword>
<evidence type="ECO:0000313" key="2">
    <source>
        <dbReference type="EMBL" id="OBZ66845.1"/>
    </source>
</evidence>
<dbReference type="AlphaFoldDB" id="A0A1C7LPX7"/>
<evidence type="ECO:0000313" key="3">
    <source>
        <dbReference type="Proteomes" id="UP000092993"/>
    </source>
</evidence>
<protein>
    <submittedName>
        <fullName evidence="2">Uncharacterized protein</fullName>
    </submittedName>
</protein>
<feature type="transmembrane region" description="Helical" evidence="1">
    <location>
        <begin position="90"/>
        <end position="113"/>
    </location>
</feature>